<evidence type="ECO:0000259" key="10">
    <source>
        <dbReference type="PROSITE" id="PS00906"/>
    </source>
</evidence>
<evidence type="ECO:0000256" key="2">
    <source>
        <dbReference type="ARBA" id="ARBA00009935"/>
    </source>
</evidence>
<keyword evidence="4 7" id="KW-0210">Decarboxylase</keyword>
<dbReference type="Pfam" id="PF01208">
    <property type="entry name" value="URO-D"/>
    <property type="match status" value="1"/>
</dbReference>
<comment type="subcellular location">
    <subcellularLocation>
        <location evidence="7">Cytoplasm</location>
    </subcellularLocation>
</comment>
<feature type="binding site" evidence="7">
    <location>
        <position position="213"/>
    </location>
    <ligand>
        <name>substrate</name>
    </ligand>
</feature>
<name>B8JFX2_ANAD2</name>
<evidence type="ECO:0000256" key="3">
    <source>
        <dbReference type="ARBA" id="ARBA00012288"/>
    </source>
</evidence>
<comment type="similarity">
    <text evidence="2 7 9">Belongs to the uroporphyrinogen decarboxylase family.</text>
</comment>
<organism evidence="12 13">
    <name type="scientific">Anaeromyxobacter dehalogenans (strain ATCC BAA-258 / DSM 21875 / 2CP-1)</name>
    <dbReference type="NCBI Taxonomy" id="455488"/>
    <lineage>
        <taxon>Bacteria</taxon>
        <taxon>Pseudomonadati</taxon>
        <taxon>Myxococcota</taxon>
        <taxon>Myxococcia</taxon>
        <taxon>Myxococcales</taxon>
        <taxon>Cystobacterineae</taxon>
        <taxon>Anaeromyxobacteraceae</taxon>
        <taxon>Anaeromyxobacter</taxon>
    </lineage>
</organism>
<dbReference type="GO" id="GO:0004853">
    <property type="term" value="F:uroporphyrinogen decarboxylase activity"/>
    <property type="evidence" value="ECO:0007669"/>
    <property type="project" value="UniProtKB-UniRule"/>
</dbReference>
<dbReference type="PROSITE" id="PS00906">
    <property type="entry name" value="UROD_1"/>
    <property type="match status" value="1"/>
</dbReference>
<evidence type="ECO:0000256" key="5">
    <source>
        <dbReference type="ARBA" id="ARBA00023239"/>
    </source>
</evidence>
<dbReference type="NCBIfam" id="TIGR01464">
    <property type="entry name" value="hemE"/>
    <property type="match status" value="1"/>
</dbReference>
<evidence type="ECO:0000313" key="13">
    <source>
        <dbReference type="Proteomes" id="UP000007089"/>
    </source>
</evidence>
<dbReference type="GO" id="GO:0006782">
    <property type="term" value="P:protoporphyrinogen IX biosynthetic process"/>
    <property type="evidence" value="ECO:0007669"/>
    <property type="project" value="UniProtKB-UniRule"/>
</dbReference>
<dbReference type="HAMAP" id="MF_00218">
    <property type="entry name" value="URO_D"/>
    <property type="match status" value="1"/>
</dbReference>
<feature type="domain" description="Uroporphyrinogen decarboxylase (URO-D)" evidence="10">
    <location>
        <begin position="22"/>
        <end position="31"/>
    </location>
</feature>
<dbReference type="EC" id="4.1.1.37" evidence="3 7"/>
<evidence type="ECO:0000256" key="4">
    <source>
        <dbReference type="ARBA" id="ARBA00022793"/>
    </source>
</evidence>
<evidence type="ECO:0000313" key="12">
    <source>
        <dbReference type="EMBL" id="ACL64560.1"/>
    </source>
</evidence>
<evidence type="ECO:0000256" key="9">
    <source>
        <dbReference type="RuleBase" id="RU004169"/>
    </source>
</evidence>
<keyword evidence="13" id="KW-1185">Reference proteome</keyword>
<dbReference type="PROSITE" id="PS00907">
    <property type="entry name" value="UROD_2"/>
    <property type="match status" value="1"/>
</dbReference>
<evidence type="ECO:0000256" key="8">
    <source>
        <dbReference type="RuleBase" id="RU000554"/>
    </source>
</evidence>
<comment type="catalytic activity">
    <reaction evidence="7 8">
        <text>uroporphyrinogen III + 4 H(+) = coproporphyrinogen III + 4 CO2</text>
        <dbReference type="Rhea" id="RHEA:19865"/>
        <dbReference type="ChEBI" id="CHEBI:15378"/>
        <dbReference type="ChEBI" id="CHEBI:16526"/>
        <dbReference type="ChEBI" id="CHEBI:57308"/>
        <dbReference type="ChEBI" id="CHEBI:57309"/>
        <dbReference type="EC" id="4.1.1.37"/>
    </reaction>
</comment>
<protein>
    <recommendedName>
        <fullName evidence="3 7">Uroporphyrinogen decarboxylase</fullName>
        <shortName evidence="7">UPD</shortName>
        <shortName evidence="7">URO-D</shortName>
        <ecNumber evidence="3 7">4.1.1.37</ecNumber>
    </recommendedName>
</protein>
<dbReference type="KEGG" id="acp:A2cp1_1216"/>
<comment type="subunit">
    <text evidence="7">Homodimer.</text>
</comment>
<feature type="site" description="Transition state stabilizer" evidence="7">
    <location>
        <position position="76"/>
    </location>
</feature>
<keyword evidence="7" id="KW-0963">Cytoplasm</keyword>
<comment type="pathway">
    <text evidence="1 7 8">Porphyrin-containing compound metabolism; protoporphyrin-IX biosynthesis; coproporphyrinogen-III from 5-aminolevulinate: step 4/4.</text>
</comment>
<dbReference type="PANTHER" id="PTHR21091:SF169">
    <property type="entry name" value="UROPORPHYRINOGEN DECARBOXYLASE"/>
    <property type="match status" value="1"/>
</dbReference>
<sequence length="350" mass="37953">MAAPMTHRFLAACRREPVDRVPVWMMRQAGRYQPSYRAVRQKVSFLELCRSPELIAQVTVAPIDEFGFDAAILFSDILVHLPAMGLDLSFEKGEKGKGDGGPKIGNPVRTRADVDALRVPVPKKDLPYVLDGVRAIRAALADRVPLIGFVGGPFTVASYAVEGGSQGFTRLKTMLYAEPATAHALFEKLTQAAIVQIEEQVAAGAHAAQIFESWLGELAREDLEEFSFPYLARIAEAVRKTGVPSILFSTGTTAHLEPMAKLGYDVVSVDWRIPIDEARARLPGVAVQGNYDSTLLLGPRDVAVARAQQLLRAAGPTPGYIFNLGHGIQVGTPTENVKAVVDAVHAFGWK</sequence>
<evidence type="ECO:0000256" key="7">
    <source>
        <dbReference type="HAMAP-Rule" id="MF_00218"/>
    </source>
</evidence>
<evidence type="ECO:0000256" key="1">
    <source>
        <dbReference type="ARBA" id="ARBA00004804"/>
    </source>
</evidence>
<gene>
    <name evidence="7" type="primary">hemE</name>
    <name evidence="12" type="ordered locus">A2cp1_1216</name>
</gene>
<dbReference type="Proteomes" id="UP000007089">
    <property type="component" value="Chromosome"/>
</dbReference>
<accession>B8JFX2</accession>
<dbReference type="AlphaFoldDB" id="B8JFX2"/>
<feature type="domain" description="Uroporphyrinogen decarboxylase (URO-D)" evidence="11">
    <location>
        <begin position="147"/>
        <end position="163"/>
    </location>
</feature>
<dbReference type="SUPFAM" id="SSF51726">
    <property type="entry name" value="UROD/MetE-like"/>
    <property type="match status" value="1"/>
</dbReference>
<feature type="binding site" evidence="7">
    <location>
        <begin position="27"/>
        <end position="31"/>
    </location>
    <ligand>
        <name>substrate</name>
    </ligand>
</feature>
<dbReference type="HOGENOM" id="CLU_040933_0_0_7"/>
<feature type="binding site" evidence="7">
    <location>
        <position position="159"/>
    </location>
    <ligand>
        <name>substrate</name>
    </ligand>
</feature>
<dbReference type="InterPro" id="IPR000257">
    <property type="entry name" value="Uroporphyrinogen_deCOase"/>
</dbReference>
<dbReference type="CDD" id="cd00717">
    <property type="entry name" value="URO-D"/>
    <property type="match status" value="1"/>
</dbReference>
<dbReference type="EMBL" id="CP001359">
    <property type="protein sequence ID" value="ACL64560.1"/>
    <property type="molecule type" value="Genomic_DNA"/>
</dbReference>
<keyword evidence="5 7" id="KW-0456">Lyase</keyword>
<reference evidence="12" key="1">
    <citation type="submission" date="2009-01" db="EMBL/GenBank/DDBJ databases">
        <title>Complete sequence of Anaeromyxobacter dehalogenans 2CP-1.</title>
        <authorList>
            <consortium name="US DOE Joint Genome Institute"/>
            <person name="Lucas S."/>
            <person name="Copeland A."/>
            <person name="Lapidus A."/>
            <person name="Glavina del Rio T."/>
            <person name="Dalin E."/>
            <person name="Tice H."/>
            <person name="Bruce D."/>
            <person name="Goodwin L."/>
            <person name="Pitluck S."/>
            <person name="Saunders E."/>
            <person name="Brettin T."/>
            <person name="Detter J.C."/>
            <person name="Han C."/>
            <person name="Larimer F."/>
            <person name="Land M."/>
            <person name="Hauser L."/>
            <person name="Kyrpides N."/>
            <person name="Ovchinnikova G."/>
            <person name="Beliaev A.S."/>
            <person name="Richardson P."/>
        </authorList>
    </citation>
    <scope>NUCLEOTIDE SEQUENCE</scope>
    <source>
        <strain evidence="12">2CP-1</strain>
    </source>
</reference>
<evidence type="ECO:0000259" key="11">
    <source>
        <dbReference type="PROSITE" id="PS00907"/>
    </source>
</evidence>
<keyword evidence="6 7" id="KW-0627">Porphyrin biosynthesis</keyword>
<feature type="binding site" evidence="7">
    <location>
        <position position="326"/>
    </location>
    <ligand>
        <name>substrate</name>
    </ligand>
</feature>
<dbReference type="InterPro" id="IPR006361">
    <property type="entry name" value="Uroporphyrinogen_deCO2ase_HemE"/>
</dbReference>
<evidence type="ECO:0000256" key="6">
    <source>
        <dbReference type="ARBA" id="ARBA00023244"/>
    </source>
</evidence>
<dbReference type="InterPro" id="IPR038071">
    <property type="entry name" value="UROD/MetE-like_sf"/>
</dbReference>
<comment type="caution">
    <text evidence="7">Lacks conserved residue(s) required for the propagation of feature annotation.</text>
</comment>
<dbReference type="Gene3D" id="3.20.20.210">
    <property type="match status" value="1"/>
</dbReference>
<comment type="function">
    <text evidence="7">Catalyzes the decarboxylation of four acetate groups of uroporphyrinogen-III to yield coproporphyrinogen-III.</text>
</comment>
<dbReference type="PANTHER" id="PTHR21091">
    <property type="entry name" value="METHYLTETRAHYDROFOLATE:HOMOCYSTEINE METHYLTRANSFERASE RELATED"/>
    <property type="match status" value="1"/>
</dbReference>
<dbReference type="GO" id="GO:0005829">
    <property type="term" value="C:cytosol"/>
    <property type="evidence" value="ECO:0007669"/>
    <property type="project" value="TreeGrafter"/>
</dbReference>
<proteinExistence type="inferred from homology"/>
<feature type="binding site" evidence="7">
    <location>
        <position position="76"/>
    </location>
    <ligand>
        <name>substrate</name>
    </ligand>
</feature>
<dbReference type="UniPathway" id="UPA00251">
    <property type="reaction ID" value="UER00321"/>
</dbReference>